<protein>
    <recommendedName>
        <fullName evidence="1">Actinobacteria/chloroflexi VLRF1 release factor domain-containing protein</fullName>
    </recommendedName>
</protein>
<dbReference type="Proteomes" id="UP000662939">
    <property type="component" value="Chromosome"/>
</dbReference>
<dbReference type="RefSeq" id="WP_213169853.1">
    <property type="nucleotide sequence ID" value="NZ_CP070496.1"/>
</dbReference>
<dbReference type="AlphaFoldDB" id="A0A895XEU4"/>
<dbReference type="NCBIfam" id="NF041024">
    <property type="entry name" value="acVLRF1_NCBI"/>
    <property type="match status" value="1"/>
</dbReference>
<evidence type="ECO:0000313" key="2">
    <source>
        <dbReference type="EMBL" id="QSB03854.1"/>
    </source>
</evidence>
<dbReference type="EMBL" id="CP070496">
    <property type="protein sequence ID" value="QSB03854.1"/>
    <property type="molecule type" value="Genomic_DNA"/>
</dbReference>
<proteinExistence type="predicted"/>
<keyword evidence="3" id="KW-1185">Reference proteome</keyword>
<evidence type="ECO:0000259" key="1">
    <source>
        <dbReference type="Pfam" id="PF18859"/>
    </source>
</evidence>
<evidence type="ECO:0000313" key="3">
    <source>
        <dbReference type="Proteomes" id="UP000662939"/>
    </source>
</evidence>
<sequence length="242" mass="26402">MAVRSREAPGGGRILEIPAARIDRWVHGFDRRHSIVSARLVNGVWQLTGADEARCEVAWAQTGDIPAAWLAARQKVEVDLPDAQGDAARQWEDMAHTLAQRAAEPRLIGLLLARRRTFSVGLFEGQRLVRSRTGSSYVQGKTKAGGWSQQRYARRRAGQAKVASDKASEAVKDLLESKVRRLDTVVTGGDKPTVDAILADTTLAAVNAKRSLLHLGDVGEAKKAVLLDCADRINGFLVHLIE</sequence>
<organism evidence="2 3">
    <name type="scientific">Natronoglycomyces albus</name>
    <dbReference type="NCBI Taxonomy" id="2811108"/>
    <lineage>
        <taxon>Bacteria</taxon>
        <taxon>Bacillati</taxon>
        <taxon>Actinomycetota</taxon>
        <taxon>Actinomycetes</taxon>
        <taxon>Glycomycetales</taxon>
        <taxon>Glycomycetaceae</taxon>
        <taxon>Natronoglycomyces</taxon>
    </lineage>
</organism>
<dbReference type="Pfam" id="PF18859">
    <property type="entry name" value="acVLRF1"/>
    <property type="match status" value="1"/>
</dbReference>
<feature type="domain" description="Actinobacteria/chloroflexi VLRF1 release factor" evidence="1">
    <location>
        <begin position="107"/>
        <end position="233"/>
    </location>
</feature>
<reference evidence="2" key="1">
    <citation type="submission" date="2021-02" db="EMBL/GenBank/DDBJ databases">
        <title>Natronoglycomyces albus gen. nov., sp. nov, a haloalkaliphilic actinobacterium from a soda solonchak soil.</title>
        <authorList>
            <person name="Sorokin D.Y."/>
            <person name="Khijniak T.V."/>
            <person name="Zakharycheva A.P."/>
            <person name="Boueva O.V."/>
            <person name="Ariskina E.V."/>
            <person name="Hahnke R.L."/>
            <person name="Bunk B."/>
            <person name="Sproer C."/>
            <person name="Schumann P."/>
            <person name="Evtushenko L.I."/>
            <person name="Kublanov I.V."/>
        </authorList>
    </citation>
    <scope>NUCLEOTIDE SEQUENCE</scope>
    <source>
        <strain evidence="2">DSM 106290</strain>
    </source>
</reference>
<dbReference type="SUPFAM" id="SSF53137">
    <property type="entry name" value="Translational machinery components"/>
    <property type="match status" value="1"/>
</dbReference>
<gene>
    <name evidence="2" type="ORF">JQS30_08425</name>
</gene>
<accession>A0A895XEU4</accession>
<dbReference type="Gene3D" id="3.30.420.60">
    <property type="entry name" value="eRF1 domain 2"/>
    <property type="match status" value="1"/>
</dbReference>
<dbReference type="InterPro" id="IPR042226">
    <property type="entry name" value="eFR1_2_sf"/>
</dbReference>
<name>A0A895XEU4_9ACTN</name>
<dbReference type="InterPro" id="IPR040783">
    <property type="entry name" value="VLRF1"/>
</dbReference>
<dbReference type="KEGG" id="nav:JQS30_08425"/>